<comment type="caution">
    <text evidence="1">The sequence shown here is derived from an EMBL/GenBank/DDBJ whole genome shotgun (WGS) entry which is preliminary data.</text>
</comment>
<organism evidence="1 2">
    <name type="scientific">Kineococcus halophytocola</name>
    <dbReference type="NCBI Taxonomy" id="3234027"/>
    <lineage>
        <taxon>Bacteria</taxon>
        <taxon>Bacillati</taxon>
        <taxon>Actinomycetota</taxon>
        <taxon>Actinomycetes</taxon>
        <taxon>Kineosporiales</taxon>
        <taxon>Kineosporiaceae</taxon>
        <taxon>Kineococcus</taxon>
    </lineage>
</organism>
<dbReference type="EMBL" id="JBGFTU010000026">
    <property type="protein sequence ID" value="MEZ0166698.1"/>
    <property type="molecule type" value="Genomic_DNA"/>
</dbReference>
<keyword evidence="2" id="KW-1185">Reference proteome</keyword>
<dbReference type="Proteomes" id="UP001565927">
    <property type="component" value="Unassembled WGS sequence"/>
</dbReference>
<name>A0ABV4H7M7_9ACTN</name>
<dbReference type="Pfam" id="PF19409">
    <property type="entry name" value="Thiopep_pre"/>
    <property type="match status" value="1"/>
</dbReference>
<evidence type="ECO:0000313" key="2">
    <source>
        <dbReference type="Proteomes" id="UP001565927"/>
    </source>
</evidence>
<gene>
    <name evidence="1" type="ORF">AB2L27_18220</name>
</gene>
<sequence>MSEKPSTSDLDLDTFEIDDYTEAGEVMKNAYTSSCSSSSTTSCTSCCA</sequence>
<proteinExistence type="predicted"/>
<dbReference type="NCBIfam" id="TIGR03892">
    <property type="entry name" value="thiopep_precurs"/>
    <property type="match status" value="1"/>
</dbReference>
<dbReference type="InterPro" id="IPR023895">
    <property type="entry name" value="Thiopep_bacteriocin_prcur"/>
</dbReference>
<dbReference type="RefSeq" id="WP_366171403.1">
    <property type="nucleotide sequence ID" value="NZ_JBGFTU010000026.1"/>
</dbReference>
<reference evidence="1 2" key="1">
    <citation type="submission" date="2024-07" db="EMBL/GenBank/DDBJ databases">
        <authorList>
            <person name="Thanompreechachai J."/>
            <person name="Duangmal K."/>
        </authorList>
    </citation>
    <scope>NUCLEOTIDE SEQUENCE [LARGE SCALE GENOMIC DNA]</scope>
    <source>
        <strain evidence="1 2">LSe6-4</strain>
    </source>
</reference>
<evidence type="ECO:0000313" key="1">
    <source>
        <dbReference type="EMBL" id="MEZ0166698.1"/>
    </source>
</evidence>
<accession>A0ABV4H7M7</accession>
<protein>
    <submittedName>
        <fullName evidence="1">Thiazolylpeptide-type bacteriocin</fullName>
    </submittedName>
</protein>